<sequence>MKSLFPPISGKQTYSSPKRPNPPQSPPPDLRLLPYSSCSPPPASGRTRIADASVQQEDCKAEILPILLSGAWADIGFRASMEDVYICADSFVKDYSGKNPIEGPVASHLADDGIDTDTFMFESPRKLVKASYKLPTTRCVSVSAQAKKKKPAVKLKNTTKKSPAKKKAAATSKPKAAAAKPKVKAPAKAKPAAKAEPAAKAKLAVKAKPVEKAKPAAKAKPATFRS</sequence>
<dbReference type="Proteomes" id="UP001206925">
    <property type="component" value="Unassembled WGS sequence"/>
</dbReference>
<feature type="compositionally biased region" description="Basic residues" evidence="1">
    <location>
        <begin position="150"/>
        <end position="168"/>
    </location>
</feature>
<protein>
    <submittedName>
        <fullName evidence="2">Uncharacterized protein</fullName>
    </submittedName>
</protein>
<keyword evidence="3" id="KW-1185">Reference proteome</keyword>
<name>A0AAD5D689_AMBAR</name>
<dbReference type="EMBL" id="JAMZMK010002997">
    <property type="protein sequence ID" value="KAI7754608.1"/>
    <property type="molecule type" value="Genomic_DNA"/>
</dbReference>
<feature type="region of interest" description="Disordered" evidence="1">
    <location>
        <begin position="1"/>
        <end position="52"/>
    </location>
</feature>
<feature type="compositionally biased region" description="Low complexity" evidence="1">
    <location>
        <begin position="169"/>
        <end position="180"/>
    </location>
</feature>
<accession>A0AAD5D689</accession>
<proteinExistence type="predicted"/>
<comment type="caution">
    <text evidence="2">The sequence shown here is derived from an EMBL/GenBank/DDBJ whole genome shotgun (WGS) entry which is preliminary data.</text>
</comment>
<organism evidence="2 3">
    <name type="scientific">Ambrosia artemisiifolia</name>
    <name type="common">Common ragweed</name>
    <dbReference type="NCBI Taxonomy" id="4212"/>
    <lineage>
        <taxon>Eukaryota</taxon>
        <taxon>Viridiplantae</taxon>
        <taxon>Streptophyta</taxon>
        <taxon>Embryophyta</taxon>
        <taxon>Tracheophyta</taxon>
        <taxon>Spermatophyta</taxon>
        <taxon>Magnoliopsida</taxon>
        <taxon>eudicotyledons</taxon>
        <taxon>Gunneridae</taxon>
        <taxon>Pentapetalae</taxon>
        <taxon>asterids</taxon>
        <taxon>campanulids</taxon>
        <taxon>Asterales</taxon>
        <taxon>Asteraceae</taxon>
        <taxon>Asteroideae</taxon>
        <taxon>Heliantheae alliance</taxon>
        <taxon>Heliantheae</taxon>
        <taxon>Ambrosia</taxon>
    </lineage>
</organism>
<feature type="compositionally biased region" description="Pro residues" evidence="1">
    <location>
        <begin position="19"/>
        <end position="29"/>
    </location>
</feature>
<gene>
    <name evidence="2" type="ORF">M8C21_018197</name>
</gene>
<reference evidence="2" key="1">
    <citation type="submission" date="2022-06" db="EMBL/GenBank/DDBJ databases">
        <title>Uncovering the hologenomic basis of an extraordinary plant invasion.</title>
        <authorList>
            <person name="Bieker V.C."/>
            <person name="Martin M.D."/>
            <person name="Gilbert T."/>
            <person name="Hodgins K."/>
            <person name="Battlay P."/>
            <person name="Petersen B."/>
            <person name="Wilson J."/>
        </authorList>
    </citation>
    <scope>NUCLEOTIDE SEQUENCE</scope>
    <source>
        <strain evidence="2">AA19_3_7</strain>
        <tissue evidence="2">Leaf</tissue>
    </source>
</reference>
<evidence type="ECO:0000256" key="1">
    <source>
        <dbReference type="SAM" id="MobiDB-lite"/>
    </source>
</evidence>
<feature type="compositionally biased region" description="Low complexity" evidence="1">
    <location>
        <begin position="188"/>
        <end position="207"/>
    </location>
</feature>
<feature type="region of interest" description="Disordered" evidence="1">
    <location>
        <begin position="150"/>
        <end position="226"/>
    </location>
</feature>
<evidence type="ECO:0000313" key="2">
    <source>
        <dbReference type="EMBL" id="KAI7754608.1"/>
    </source>
</evidence>
<feature type="compositionally biased region" description="Low complexity" evidence="1">
    <location>
        <begin position="216"/>
        <end position="226"/>
    </location>
</feature>
<dbReference type="AlphaFoldDB" id="A0AAD5D689"/>
<evidence type="ECO:0000313" key="3">
    <source>
        <dbReference type="Proteomes" id="UP001206925"/>
    </source>
</evidence>